<evidence type="ECO:0000313" key="5">
    <source>
        <dbReference type="Proteomes" id="UP000095039"/>
    </source>
</evidence>
<evidence type="ECO:0000313" key="4">
    <source>
        <dbReference type="EMBL" id="OEE57399.1"/>
    </source>
</evidence>
<dbReference type="Pfam" id="PF13649">
    <property type="entry name" value="Methyltransf_25"/>
    <property type="match status" value="1"/>
</dbReference>
<dbReference type="Gene3D" id="3.40.50.150">
    <property type="entry name" value="Vaccinia Virus protein VP39"/>
    <property type="match status" value="1"/>
</dbReference>
<dbReference type="Proteomes" id="UP000095039">
    <property type="component" value="Unassembled WGS sequence"/>
</dbReference>
<dbReference type="GO" id="GO:0008168">
    <property type="term" value="F:methyltransferase activity"/>
    <property type="evidence" value="ECO:0007669"/>
    <property type="project" value="UniProtKB-KW"/>
</dbReference>
<accession>A0A1E5BVZ4</accession>
<name>A0A1E5BVZ4_9GAMM</name>
<dbReference type="PANTHER" id="PTHR43861">
    <property type="entry name" value="TRANS-ACONITATE 2-METHYLTRANSFERASE-RELATED"/>
    <property type="match status" value="1"/>
</dbReference>
<dbReference type="SUPFAM" id="SSF53335">
    <property type="entry name" value="S-adenosyl-L-methionine-dependent methyltransferases"/>
    <property type="match status" value="1"/>
</dbReference>
<dbReference type="PANTHER" id="PTHR43861:SF1">
    <property type="entry name" value="TRANS-ACONITATE 2-METHYLTRANSFERASE"/>
    <property type="match status" value="1"/>
</dbReference>
<dbReference type="GO" id="GO:0032259">
    <property type="term" value="P:methylation"/>
    <property type="evidence" value="ECO:0007669"/>
    <property type="project" value="UniProtKB-KW"/>
</dbReference>
<dbReference type="CDD" id="cd02440">
    <property type="entry name" value="AdoMet_MTases"/>
    <property type="match status" value="1"/>
</dbReference>
<dbReference type="RefSeq" id="WP_016958285.1">
    <property type="nucleotide sequence ID" value="NZ_AJWN02000109.1"/>
</dbReference>
<evidence type="ECO:0000259" key="3">
    <source>
        <dbReference type="Pfam" id="PF13649"/>
    </source>
</evidence>
<dbReference type="Gene3D" id="2.20.130.10">
    <property type="entry name" value="CAC2371-like domains"/>
    <property type="match status" value="1"/>
</dbReference>
<protein>
    <submittedName>
        <fullName evidence="4">SAM-dependent methyltransferase</fullName>
    </submittedName>
</protein>
<keyword evidence="5" id="KW-1185">Reference proteome</keyword>
<keyword evidence="1 4" id="KW-0489">Methyltransferase</keyword>
<sequence length="250" mass="28330">MNTQPSTALYSDLSGYYDLMCADINYQQQSDCVRRLHQMFGSEGKTHLDLACGTGPHVRFFIDNGYESSGLDLNQPMLDLAKQRCPEAQFSLQNMCDFVVDEPYDLITCFLYSIHYSGSLEQLRACIERVHAALKPAGVFCFNAVEKKLINNDSFVRHSVEHEGSHFVFKSGWFYGGNGDKQALKLSIEKTTNKVTEEWHDDHPMVAVGFDELTALLAPYFDVTILEHDYDKLLPWDNASGNAIFTCVKR</sequence>
<dbReference type="InterPro" id="IPR029063">
    <property type="entry name" value="SAM-dependent_MTases_sf"/>
</dbReference>
<comment type="caution">
    <text evidence="4">The sequence shown here is derived from an EMBL/GenBank/DDBJ whole genome shotgun (WGS) entry which is preliminary data.</text>
</comment>
<evidence type="ECO:0000256" key="1">
    <source>
        <dbReference type="ARBA" id="ARBA00022603"/>
    </source>
</evidence>
<feature type="domain" description="Methyltransferase" evidence="3">
    <location>
        <begin position="48"/>
        <end position="138"/>
    </location>
</feature>
<gene>
    <name evidence="4" type="ORF">A1OK_17390</name>
</gene>
<dbReference type="EMBL" id="AJWN02000109">
    <property type="protein sequence ID" value="OEE57399.1"/>
    <property type="molecule type" value="Genomic_DNA"/>
</dbReference>
<keyword evidence="2" id="KW-0808">Transferase</keyword>
<evidence type="ECO:0000256" key="2">
    <source>
        <dbReference type="ARBA" id="ARBA00022679"/>
    </source>
</evidence>
<organism evidence="4 5">
    <name type="scientific">Enterovibrio norvegicus FF-454</name>
    <dbReference type="NCBI Taxonomy" id="1185651"/>
    <lineage>
        <taxon>Bacteria</taxon>
        <taxon>Pseudomonadati</taxon>
        <taxon>Pseudomonadota</taxon>
        <taxon>Gammaproteobacteria</taxon>
        <taxon>Vibrionales</taxon>
        <taxon>Vibrionaceae</taxon>
        <taxon>Enterovibrio</taxon>
    </lineage>
</organism>
<dbReference type="InterPro" id="IPR041698">
    <property type="entry name" value="Methyltransf_25"/>
</dbReference>
<reference evidence="4 5" key="1">
    <citation type="journal article" date="2012" name="Science">
        <title>Ecological populations of bacteria act as socially cohesive units of antibiotic production and resistance.</title>
        <authorList>
            <person name="Cordero O.X."/>
            <person name="Wildschutte H."/>
            <person name="Kirkup B."/>
            <person name="Proehl S."/>
            <person name="Ngo L."/>
            <person name="Hussain F."/>
            <person name="Le Roux F."/>
            <person name="Mincer T."/>
            <person name="Polz M.F."/>
        </authorList>
    </citation>
    <scope>NUCLEOTIDE SEQUENCE [LARGE SCALE GENOMIC DNA]</scope>
    <source>
        <strain evidence="4 5">FF-454</strain>
    </source>
</reference>
<proteinExistence type="predicted"/>
<dbReference type="AlphaFoldDB" id="A0A1E5BVZ4"/>